<sequence length="141" mass="15640">MIDIYRVQKKRPPKKKSKSFSYLIKYSIGLTLLVVLVYFSLGYINTAIDNWLNLKPIATEAKPKTKAPSTAISSDNRVAETLGTEAEITPEAETPPVTQTQTTQTPEPAPTQEQPVETKPVEIDKSTIKIRVLNGNGIWKA</sequence>
<protein>
    <submittedName>
        <fullName evidence="3">Uncharacterized protein</fullName>
    </submittedName>
</protein>
<keyword evidence="2" id="KW-0812">Transmembrane</keyword>
<comment type="caution">
    <text evidence="3">The sequence shown here is derived from an EMBL/GenBank/DDBJ whole genome shotgun (WGS) entry which is preliminary data.</text>
</comment>
<gene>
    <name evidence="3" type="ORF">UT11_C0043G0001</name>
</gene>
<name>A0A0G0L7F8_9BACT</name>
<reference evidence="3 4" key="1">
    <citation type="journal article" date="2015" name="Nature">
        <title>rRNA introns, odd ribosomes, and small enigmatic genomes across a large radiation of phyla.</title>
        <authorList>
            <person name="Brown C.T."/>
            <person name="Hug L.A."/>
            <person name="Thomas B.C."/>
            <person name="Sharon I."/>
            <person name="Castelle C.J."/>
            <person name="Singh A."/>
            <person name="Wilkins M.J."/>
            <person name="Williams K.H."/>
            <person name="Banfield J.F."/>
        </authorList>
    </citation>
    <scope>NUCLEOTIDE SEQUENCE [LARGE SCALE GENOMIC DNA]</scope>
</reference>
<dbReference type="EMBL" id="LBVO01000043">
    <property type="protein sequence ID" value="KKQ87963.1"/>
    <property type="molecule type" value="Genomic_DNA"/>
</dbReference>
<evidence type="ECO:0000313" key="3">
    <source>
        <dbReference type="EMBL" id="KKQ87963.1"/>
    </source>
</evidence>
<keyword evidence="2" id="KW-0472">Membrane</keyword>
<feature type="compositionally biased region" description="Low complexity" evidence="1">
    <location>
        <begin position="84"/>
        <end position="118"/>
    </location>
</feature>
<accession>A0A0G0L7F8</accession>
<feature type="compositionally biased region" description="Polar residues" evidence="1">
    <location>
        <begin position="67"/>
        <end position="76"/>
    </location>
</feature>
<evidence type="ECO:0000313" key="4">
    <source>
        <dbReference type="Proteomes" id="UP000033934"/>
    </source>
</evidence>
<dbReference type="AlphaFoldDB" id="A0A0G0L7F8"/>
<evidence type="ECO:0000256" key="1">
    <source>
        <dbReference type="SAM" id="MobiDB-lite"/>
    </source>
</evidence>
<feature type="non-terminal residue" evidence="3">
    <location>
        <position position="141"/>
    </location>
</feature>
<organism evidence="3 4">
    <name type="scientific">Berkelbacteria bacterium GW2011_GWA2_38_9</name>
    <dbReference type="NCBI Taxonomy" id="1618334"/>
    <lineage>
        <taxon>Bacteria</taxon>
        <taxon>Candidatus Berkelbacteria</taxon>
    </lineage>
</organism>
<keyword evidence="2" id="KW-1133">Transmembrane helix</keyword>
<evidence type="ECO:0000256" key="2">
    <source>
        <dbReference type="SAM" id="Phobius"/>
    </source>
</evidence>
<feature type="region of interest" description="Disordered" evidence="1">
    <location>
        <begin position="61"/>
        <end position="121"/>
    </location>
</feature>
<proteinExistence type="predicted"/>
<dbReference type="Proteomes" id="UP000033934">
    <property type="component" value="Unassembled WGS sequence"/>
</dbReference>
<feature type="transmembrane region" description="Helical" evidence="2">
    <location>
        <begin position="20"/>
        <end position="44"/>
    </location>
</feature>